<gene>
    <name evidence="1" type="ORF">LCGC14_0800560</name>
</gene>
<accession>A0A0F9Q9J9</accession>
<organism evidence="1">
    <name type="scientific">marine sediment metagenome</name>
    <dbReference type="NCBI Taxonomy" id="412755"/>
    <lineage>
        <taxon>unclassified sequences</taxon>
        <taxon>metagenomes</taxon>
        <taxon>ecological metagenomes</taxon>
    </lineage>
</organism>
<dbReference type="AlphaFoldDB" id="A0A0F9Q9J9"/>
<protein>
    <submittedName>
        <fullName evidence="1">Uncharacterized protein</fullName>
    </submittedName>
</protein>
<name>A0A0F9Q9J9_9ZZZZ</name>
<dbReference type="EMBL" id="LAZR01002154">
    <property type="protein sequence ID" value="KKN33737.1"/>
    <property type="molecule type" value="Genomic_DNA"/>
</dbReference>
<comment type="caution">
    <text evidence="1">The sequence shown here is derived from an EMBL/GenBank/DDBJ whole genome shotgun (WGS) entry which is preliminary data.</text>
</comment>
<proteinExistence type="predicted"/>
<evidence type="ECO:0000313" key="1">
    <source>
        <dbReference type="EMBL" id="KKN33737.1"/>
    </source>
</evidence>
<reference evidence="1" key="1">
    <citation type="journal article" date="2015" name="Nature">
        <title>Complex archaea that bridge the gap between prokaryotes and eukaryotes.</title>
        <authorList>
            <person name="Spang A."/>
            <person name="Saw J.H."/>
            <person name="Jorgensen S.L."/>
            <person name="Zaremba-Niedzwiedzka K."/>
            <person name="Martijn J."/>
            <person name="Lind A.E."/>
            <person name="van Eijk R."/>
            <person name="Schleper C."/>
            <person name="Guy L."/>
            <person name="Ettema T.J."/>
        </authorList>
    </citation>
    <scope>NUCLEOTIDE SEQUENCE</scope>
</reference>
<sequence>MSDWRKEFQYLLDRKILSRDELGYLFGQIKSIINRELVKNKLTNKRLKDYVESLIRSEHSMFDEIDEKCPCYECVVSRSAEQILKEGKDE</sequence>